<dbReference type="InterPro" id="IPR037086">
    <property type="entry name" value="Lys-AminoMut_asu_sf"/>
</dbReference>
<evidence type="ECO:0000259" key="1">
    <source>
        <dbReference type="Pfam" id="PF09043"/>
    </source>
</evidence>
<organism evidence="2 3">
    <name type="scientific">Effusibacillus lacus</name>
    <dbReference type="NCBI Taxonomy" id="1348429"/>
    <lineage>
        <taxon>Bacteria</taxon>
        <taxon>Bacillati</taxon>
        <taxon>Bacillota</taxon>
        <taxon>Bacilli</taxon>
        <taxon>Bacillales</taxon>
        <taxon>Alicyclobacillaceae</taxon>
        <taxon>Effusibacillus</taxon>
    </lineage>
</organism>
<dbReference type="RefSeq" id="WP_096181248.1">
    <property type="nucleotide sequence ID" value="NZ_BDUF01000023.1"/>
</dbReference>
<dbReference type="GO" id="GO:0051213">
    <property type="term" value="F:dioxygenase activity"/>
    <property type="evidence" value="ECO:0007669"/>
    <property type="project" value="UniProtKB-KW"/>
</dbReference>
<evidence type="ECO:0000313" key="2">
    <source>
        <dbReference type="EMBL" id="GAX89556.1"/>
    </source>
</evidence>
<protein>
    <submittedName>
        <fullName evidence="2">Dioxygenase</fullName>
    </submittedName>
</protein>
<reference evidence="3" key="1">
    <citation type="submission" date="2017-07" db="EMBL/GenBank/DDBJ databases">
        <title>Draft genome sequence of Effusibacillus lacus strain skLN1.</title>
        <authorList>
            <person name="Watanabe M."/>
            <person name="Kojima H."/>
            <person name="Fukui M."/>
        </authorList>
    </citation>
    <scope>NUCLEOTIDE SEQUENCE [LARGE SCALE GENOMIC DNA]</scope>
    <source>
        <strain evidence="3">skLN1</strain>
    </source>
</reference>
<evidence type="ECO:0000313" key="3">
    <source>
        <dbReference type="Proteomes" id="UP000217785"/>
    </source>
</evidence>
<sequence length="524" mass="58086">MNKLNLDPEQVGRARSLAARIAGCVTDFIGTKTTVAVERTVLRLFGLDGVDEDGIPLPNIVVDRVKEHSRLAEGVTKPFVNAMLQTGRTVQETGEAVAKGDLRLFDLPWLPEQNIREKGAELARAALERIRRNRERRNELIGKYGERPQPFLYVIVATGNIYEDVVQARAAARQGADIIAVIRSTGQSLLDYVPYGPTTEGFGGTFATQANFQIMRQALDDIGEELGRYIRLCNYCSGLCMPEIAAMGALERLDVMLNDALYGILFRDINMQRTLVDQNFSRMINAYAGVIINTGEDNYLTTADAVQAAHTVLASQLINEQLALRSGLKEEQMGLGHAFEMNPELEDGFLLELAQAQLAREVFPKAPLKYMPPTKHMTGNIFRGHVQDALFNMVGIMTGQGIQLLGMMSEAIHTPLIHERHLAIEAARYIFRNARHLHDEIEFKPDGIIARRARQVLADATGLLREIESIGLFESLEQGKFADVKRTVAGGKGLTGVVDRSERYYNPVEQLLREELGLGRGASV</sequence>
<dbReference type="Proteomes" id="UP000217785">
    <property type="component" value="Unassembled WGS sequence"/>
</dbReference>
<proteinExistence type="predicted"/>
<keyword evidence="2" id="KW-0223">Dioxygenase</keyword>
<gene>
    <name evidence="2" type="ORF">EFBL_1180</name>
</gene>
<dbReference type="AlphaFoldDB" id="A0A292YK64"/>
<dbReference type="SUPFAM" id="SSF51703">
    <property type="entry name" value="Cobalamin (vitamin B12)-dependent enzymes"/>
    <property type="match status" value="1"/>
</dbReference>
<dbReference type="Gene3D" id="3.20.20.440">
    <property type="entry name" value="D-Lysine 5,6-aminomutase alpha subunit"/>
    <property type="match status" value="1"/>
</dbReference>
<accession>A0A292YK64</accession>
<dbReference type="Pfam" id="PF09043">
    <property type="entry name" value="Lys-AminoMut_A"/>
    <property type="match status" value="1"/>
</dbReference>
<keyword evidence="3" id="KW-1185">Reference proteome</keyword>
<dbReference type="EMBL" id="BDUF01000023">
    <property type="protein sequence ID" value="GAX89556.1"/>
    <property type="molecule type" value="Genomic_DNA"/>
</dbReference>
<feature type="domain" description="D-Lysine 5,6-aminomutase alpha subunit" evidence="1">
    <location>
        <begin position="4"/>
        <end position="510"/>
    </location>
</feature>
<dbReference type="GO" id="GO:0031419">
    <property type="term" value="F:cobalamin binding"/>
    <property type="evidence" value="ECO:0007669"/>
    <property type="project" value="InterPro"/>
</dbReference>
<keyword evidence="2" id="KW-0560">Oxidoreductase</keyword>
<dbReference type="InterPro" id="IPR015130">
    <property type="entry name" value="Lys-AminoMut_A"/>
</dbReference>
<dbReference type="InterPro" id="IPR016176">
    <property type="entry name" value="Cbl-dep_enz_cat"/>
</dbReference>
<dbReference type="OrthoDB" id="9759220at2"/>
<comment type="caution">
    <text evidence="2">The sequence shown here is derived from an EMBL/GenBank/DDBJ whole genome shotgun (WGS) entry which is preliminary data.</text>
</comment>
<name>A0A292YK64_9BACL</name>